<keyword evidence="5 6" id="KW-0560">Oxidoreductase</keyword>
<reference evidence="10 11" key="1">
    <citation type="submission" date="2020-08" db="EMBL/GenBank/DDBJ databases">
        <title>Genomic Encyclopedia of Type Strains, Phase IV (KMG-IV): sequencing the most valuable type-strain genomes for metagenomic binning, comparative biology and taxonomic classification.</title>
        <authorList>
            <person name="Goeker M."/>
        </authorList>
    </citation>
    <scope>NUCLEOTIDE SEQUENCE [LARGE SCALE GENOMIC DNA]</scope>
    <source>
        <strain evidence="10 11">DSM 27163</strain>
    </source>
</reference>
<dbReference type="GO" id="GO:0005886">
    <property type="term" value="C:plasma membrane"/>
    <property type="evidence" value="ECO:0007669"/>
    <property type="project" value="TreeGrafter"/>
</dbReference>
<evidence type="ECO:0000256" key="5">
    <source>
        <dbReference type="ARBA" id="ARBA00023002"/>
    </source>
</evidence>
<dbReference type="InterPro" id="IPR046373">
    <property type="entry name" value="Acyl-CoA_Oxase/DH_mid-dom_sf"/>
</dbReference>
<dbReference type="Gene3D" id="1.20.140.10">
    <property type="entry name" value="Butyryl-CoA Dehydrogenase, subunit A, domain 3"/>
    <property type="match status" value="1"/>
</dbReference>
<dbReference type="GO" id="GO:0016627">
    <property type="term" value="F:oxidoreductase activity, acting on the CH-CH group of donors"/>
    <property type="evidence" value="ECO:0007669"/>
    <property type="project" value="InterPro"/>
</dbReference>
<evidence type="ECO:0000256" key="3">
    <source>
        <dbReference type="ARBA" id="ARBA00022630"/>
    </source>
</evidence>
<keyword evidence="3 6" id="KW-0285">Flavoprotein</keyword>
<dbReference type="FunFam" id="2.40.110.10:FF:000011">
    <property type="entry name" value="Acyl-CoA dehydrogenase FadE34"/>
    <property type="match status" value="1"/>
</dbReference>
<dbReference type="Pfam" id="PF02771">
    <property type="entry name" value="Acyl-CoA_dh_N"/>
    <property type="match status" value="1"/>
</dbReference>
<dbReference type="RefSeq" id="WP_184094873.1">
    <property type="nucleotide sequence ID" value="NZ_JACIJH010000001.1"/>
</dbReference>
<comment type="cofactor">
    <cofactor evidence="1 6">
        <name>FAD</name>
        <dbReference type="ChEBI" id="CHEBI:57692"/>
    </cofactor>
</comment>
<dbReference type="SUPFAM" id="SSF47203">
    <property type="entry name" value="Acyl-CoA dehydrogenase C-terminal domain-like"/>
    <property type="match status" value="1"/>
</dbReference>
<evidence type="ECO:0000256" key="4">
    <source>
        <dbReference type="ARBA" id="ARBA00022827"/>
    </source>
</evidence>
<accession>A0A7W9B3C4</accession>
<dbReference type="Pfam" id="PF00441">
    <property type="entry name" value="Acyl-CoA_dh_1"/>
    <property type="match status" value="1"/>
</dbReference>
<comment type="similarity">
    <text evidence="2 6">Belongs to the acyl-CoA dehydrogenase family.</text>
</comment>
<comment type="caution">
    <text evidence="10">The sequence shown here is derived from an EMBL/GenBank/DDBJ whole genome shotgun (WGS) entry which is preliminary data.</text>
</comment>
<feature type="domain" description="Acyl-CoA dehydrogenase/oxidase C-terminal" evidence="7">
    <location>
        <begin position="227"/>
        <end position="376"/>
    </location>
</feature>
<dbReference type="InterPro" id="IPR036250">
    <property type="entry name" value="AcylCo_DH-like_C"/>
</dbReference>
<dbReference type="Proteomes" id="UP000537161">
    <property type="component" value="Unassembled WGS sequence"/>
</dbReference>
<dbReference type="GO" id="GO:0050660">
    <property type="term" value="F:flavin adenine dinucleotide binding"/>
    <property type="evidence" value="ECO:0007669"/>
    <property type="project" value="InterPro"/>
</dbReference>
<dbReference type="InterPro" id="IPR013786">
    <property type="entry name" value="AcylCoA_DH/ox_N"/>
</dbReference>
<evidence type="ECO:0000256" key="2">
    <source>
        <dbReference type="ARBA" id="ARBA00009347"/>
    </source>
</evidence>
<dbReference type="InterPro" id="IPR037069">
    <property type="entry name" value="AcylCoA_DH/ox_N_sf"/>
</dbReference>
<evidence type="ECO:0000313" key="11">
    <source>
        <dbReference type="Proteomes" id="UP000537161"/>
    </source>
</evidence>
<dbReference type="Gene3D" id="2.40.110.10">
    <property type="entry name" value="Butyryl-CoA Dehydrogenase, subunit A, domain 2"/>
    <property type="match status" value="1"/>
</dbReference>
<evidence type="ECO:0000259" key="8">
    <source>
        <dbReference type="Pfam" id="PF02770"/>
    </source>
</evidence>
<evidence type="ECO:0000313" key="10">
    <source>
        <dbReference type="EMBL" id="MBB5705124.1"/>
    </source>
</evidence>
<dbReference type="InterPro" id="IPR009075">
    <property type="entry name" value="AcylCo_DH/oxidase_C"/>
</dbReference>
<proteinExistence type="inferred from homology"/>
<feature type="domain" description="Acyl-CoA dehydrogenase/oxidase N-terminal" evidence="9">
    <location>
        <begin position="8"/>
        <end position="117"/>
    </location>
</feature>
<protein>
    <submittedName>
        <fullName evidence="10">Alkylation response protein AidB-like acyl-CoA dehydrogenase</fullName>
    </submittedName>
</protein>
<keyword evidence="11" id="KW-1185">Reference proteome</keyword>
<dbReference type="InterPro" id="IPR009100">
    <property type="entry name" value="AcylCoA_DH/oxidase_NM_dom_sf"/>
</dbReference>
<dbReference type="InterPro" id="IPR052161">
    <property type="entry name" value="Mycobact_Acyl-CoA_DH"/>
</dbReference>
<evidence type="ECO:0000256" key="1">
    <source>
        <dbReference type="ARBA" id="ARBA00001974"/>
    </source>
</evidence>
<dbReference type="SUPFAM" id="SSF56645">
    <property type="entry name" value="Acyl-CoA dehydrogenase NM domain-like"/>
    <property type="match status" value="1"/>
</dbReference>
<dbReference type="AlphaFoldDB" id="A0A7W9B3C4"/>
<feature type="domain" description="Acyl-CoA oxidase/dehydrogenase middle" evidence="8">
    <location>
        <begin position="121"/>
        <end position="214"/>
    </location>
</feature>
<dbReference type="Pfam" id="PF02770">
    <property type="entry name" value="Acyl-CoA_dh_M"/>
    <property type="match status" value="1"/>
</dbReference>
<name>A0A7W9B3C4_9SPHN</name>
<evidence type="ECO:0000259" key="7">
    <source>
        <dbReference type="Pfam" id="PF00441"/>
    </source>
</evidence>
<organism evidence="10 11">
    <name type="scientific">Sphingopyxis panaciterrulae</name>
    <dbReference type="NCBI Taxonomy" id="462372"/>
    <lineage>
        <taxon>Bacteria</taxon>
        <taxon>Pseudomonadati</taxon>
        <taxon>Pseudomonadota</taxon>
        <taxon>Alphaproteobacteria</taxon>
        <taxon>Sphingomonadales</taxon>
        <taxon>Sphingomonadaceae</taxon>
        <taxon>Sphingopyxis</taxon>
    </lineage>
</organism>
<dbReference type="PANTHER" id="PTHR43292:SF3">
    <property type="entry name" value="ACYL-COA DEHYDROGENASE FADE29"/>
    <property type="match status" value="1"/>
</dbReference>
<dbReference type="InterPro" id="IPR006091">
    <property type="entry name" value="Acyl-CoA_Oxase/DH_mid-dom"/>
</dbReference>
<dbReference type="Gene3D" id="1.10.540.10">
    <property type="entry name" value="Acyl-CoA dehydrogenase/oxidase, N-terminal domain"/>
    <property type="match status" value="1"/>
</dbReference>
<sequence>MELGFGAEYDSFRQEVRDFIVAHWPPADGDLKSRANERAFVVAAIERGYMHRAIPRRFGGSEQEPDIAKAEIIREELTKARAPAGRIPGNGLVVPTLLEWGTEEQKARFIAPTLRGDIVWAQGFSEPNAGSDLAALRTRAELIGDKWIINGQKIWTTHAHKATHMFCLVRTEPDAPKHGGISYLLVDIRQPGVTVRPLIQMTRQTEFNEVFFDNAETPADMLVGERGKGWNVTRSTLKHERSGIATMTWSLSMFRDLVKLAKEVERNGEPAIRDPRIREELAAIEGELMSLTYSTYRATSHDIHGRDIGWFQTMPKLYMTELAGRIAKLARDIVEDDFTDMGGARLKWIERFMISLSMSIAGGTSNIQRNIIAERSLGLPRDRVPGAGA</sequence>
<keyword evidence="4 6" id="KW-0274">FAD</keyword>
<evidence type="ECO:0000256" key="6">
    <source>
        <dbReference type="RuleBase" id="RU362125"/>
    </source>
</evidence>
<gene>
    <name evidence="10" type="ORF">FHR21_000449</name>
</gene>
<evidence type="ECO:0000259" key="9">
    <source>
        <dbReference type="Pfam" id="PF02771"/>
    </source>
</evidence>
<dbReference type="EMBL" id="JACIJH010000001">
    <property type="protein sequence ID" value="MBB5705124.1"/>
    <property type="molecule type" value="Genomic_DNA"/>
</dbReference>
<dbReference type="PANTHER" id="PTHR43292">
    <property type="entry name" value="ACYL-COA DEHYDROGENASE"/>
    <property type="match status" value="1"/>
</dbReference>